<dbReference type="EMBL" id="LSYV01000049">
    <property type="protein sequence ID" value="KXZ45973.1"/>
    <property type="molecule type" value="Genomic_DNA"/>
</dbReference>
<proteinExistence type="predicted"/>
<sequence>MAEIAHRRASRLKKLETRTKLPFLGVLHKHLGVKNTARSSYSFNAAANRKSAAAKAQAQLAIAAAEQTADPQLRAAHALQAAEAALKAAEGREFQQHINAMASASSHAVAVKLHQAGDREALIVATGLSQMKPEARKAFFSKALGKRAKRVSAAVTA</sequence>
<gene>
    <name evidence="1" type="ORF">GPECTOR_48g405</name>
</gene>
<keyword evidence="2" id="KW-1185">Reference proteome</keyword>
<reference evidence="2" key="1">
    <citation type="journal article" date="2016" name="Nat. Commun.">
        <title>The Gonium pectorale genome demonstrates co-option of cell cycle regulation during the evolution of multicellularity.</title>
        <authorList>
            <person name="Hanschen E.R."/>
            <person name="Marriage T.N."/>
            <person name="Ferris P.J."/>
            <person name="Hamaji T."/>
            <person name="Toyoda A."/>
            <person name="Fujiyama A."/>
            <person name="Neme R."/>
            <person name="Noguchi H."/>
            <person name="Minakuchi Y."/>
            <person name="Suzuki M."/>
            <person name="Kawai-Toyooka H."/>
            <person name="Smith D.R."/>
            <person name="Sparks H."/>
            <person name="Anderson J."/>
            <person name="Bakaric R."/>
            <person name="Luria V."/>
            <person name="Karger A."/>
            <person name="Kirschner M.W."/>
            <person name="Durand P.M."/>
            <person name="Michod R.E."/>
            <person name="Nozaki H."/>
            <person name="Olson B.J."/>
        </authorList>
    </citation>
    <scope>NUCLEOTIDE SEQUENCE [LARGE SCALE GENOMIC DNA]</scope>
    <source>
        <strain evidence="2">NIES-2863</strain>
    </source>
</reference>
<organism evidence="1 2">
    <name type="scientific">Gonium pectorale</name>
    <name type="common">Green alga</name>
    <dbReference type="NCBI Taxonomy" id="33097"/>
    <lineage>
        <taxon>Eukaryota</taxon>
        <taxon>Viridiplantae</taxon>
        <taxon>Chlorophyta</taxon>
        <taxon>core chlorophytes</taxon>
        <taxon>Chlorophyceae</taxon>
        <taxon>CS clade</taxon>
        <taxon>Chlamydomonadales</taxon>
        <taxon>Volvocaceae</taxon>
        <taxon>Gonium</taxon>
    </lineage>
</organism>
<protein>
    <submittedName>
        <fullName evidence="1">Uncharacterized protein</fullName>
    </submittedName>
</protein>
<dbReference type="AlphaFoldDB" id="A0A150G865"/>
<comment type="caution">
    <text evidence="1">The sequence shown here is derived from an EMBL/GenBank/DDBJ whole genome shotgun (WGS) entry which is preliminary data.</text>
</comment>
<dbReference type="Proteomes" id="UP000075714">
    <property type="component" value="Unassembled WGS sequence"/>
</dbReference>
<name>A0A150G865_GONPE</name>
<accession>A0A150G865</accession>
<evidence type="ECO:0000313" key="1">
    <source>
        <dbReference type="EMBL" id="KXZ45973.1"/>
    </source>
</evidence>
<evidence type="ECO:0000313" key="2">
    <source>
        <dbReference type="Proteomes" id="UP000075714"/>
    </source>
</evidence>